<name>A0ABU8IL50_9BURK</name>
<dbReference type="PANTHER" id="PTHR47627">
    <property type="entry name" value="RUBREDOXIN"/>
    <property type="match status" value="1"/>
</dbReference>
<comment type="similarity">
    <text evidence="6">Belongs to the rubredoxin family.</text>
</comment>
<feature type="domain" description="Rubredoxin-like" evidence="7">
    <location>
        <begin position="18"/>
        <end position="69"/>
    </location>
</feature>
<evidence type="ECO:0000313" key="9">
    <source>
        <dbReference type="Proteomes" id="UP001386437"/>
    </source>
</evidence>
<dbReference type="CDD" id="cd00730">
    <property type="entry name" value="rubredoxin"/>
    <property type="match status" value="1"/>
</dbReference>
<evidence type="ECO:0000256" key="3">
    <source>
        <dbReference type="ARBA" id="ARBA00022723"/>
    </source>
</evidence>
<dbReference type="InterPro" id="IPR024935">
    <property type="entry name" value="Rubredoxin_dom"/>
</dbReference>
<keyword evidence="2" id="KW-0813">Transport</keyword>
<dbReference type="Pfam" id="PF00301">
    <property type="entry name" value="Rubredoxin"/>
    <property type="match status" value="1"/>
</dbReference>
<gene>
    <name evidence="8" type="ORF">H3V53_03590</name>
</gene>
<dbReference type="InterPro" id="IPR024934">
    <property type="entry name" value="Rubredoxin-like_dom"/>
</dbReference>
<keyword evidence="4 6" id="KW-0249">Electron transport</keyword>
<dbReference type="PROSITE" id="PS50903">
    <property type="entry name" value="RUBREDOXIN_LIKE"/>
    <property type="match status" value="1"/>
</dbReference>
<comment type="cofactor">
    <cofactor evidence="1 6">
        <name>Fe(3+)</name>
        <dbReference type="ChEBI" id="CHEBI:29034"/>
    </cofactor>
</comment>
<reference evidence="8 9" key="1">
    <citation type="journal article" date="2022" name="Arch. Microbiol.">
        <title>Paraburkholderia bengalensis sp. nov. isolated from roots of Oryza sativa, IR64.</title>
        <authorList>
            <person name="Nag P."/>
            <person name="Mondal N."/>
            <person name="Sarkar J."/>
            <person name="Das S."/>
        </authorList>
    </citation>
    <scope>NUCLEOTIDE SEQUENCE [LARGE SCALE GENOMIC DNA]</scope>
    <source>
        <strain evidence="8 9">IR64_4_BI</strain>
    </source>
</reference>
<dbReference type="SUPFAM" id="SSF57802">
    <property type="entry name" value="Rubredoxin-like"/>
    <property type="match status" value="1"/>
</dbReference>
<proteinExistence type="inferred from homology"/>
<sequence>MTIESSITAPGTASAEPFKSWLCVICGLMYSEEEGRPEDGIVAGTRWEDVPGNWICPDCGGTKSDFEMVEI</sequence>
<evidence type="ECO:0000256" key="5">
    <source>
        <dbReference type="ARBA" id="ARBA00023004"/>
    </source>
</evidence>
<dbReference type="InterPro" id="IPR050526">
    <property type="entry name" value="Rubredoxin_ET"/>
</dbReference>
<evidence type="ECO:0000256" key="4">
    <source>
        <dbReference type="ARBA" id="ARBA00022982"/>
    </source>
</evidence>
<comment type="caution">
    <text evidence="8">The sequence shown here is derived from an EMBL/GenBank/DDBJ whole genome shotgun (WGS) entry which is preliminary data.</text>
</comment>
<evidence type="ECO:0000259" key="7">
    <source>
        <dbReference type="PROSITE" id="PS50903"/>
    </source>
</evidence>
<accession>A0ABU8IL50</accession>
<keyword evidence="3 6" id="KW-0479">Metal-binding</keyword>
<dbReference type="Proteomes" id="UP001386437">
    <property type="component" value="Unassembled WGS sequence"/>
</dbReference>
<dbReference type="RefSeq" id="WP_336596753.1">
    <property type="nucleotide sequence ID" value="NZ_JACFYJ010000003.1"/>
</dbReference>
<dbReference type="PRINTS" id="PR00163">
    <property type="entry name" value="RUBREDOXIN"/>
</dbReference>
<evidence type="ECO:0000256" key="1">
    <source>
        <dbReference type="ARBA" id="ARBA00001965"/>
    </source>
</evidence>
<keyword evidence="9" id="KW-1185">Reference proteome</keyword>
<organism evidence="8 9">
    <name type="scientific">Paraburkholderia bengalensis</name>
    <dbReference type="NCBI Taxonomy" id="2747562"/>
    <lineage>
        <taxon>Bacteria</taxon>
        <taxon>Pseudomonadati</taxon>
        <taxon>Pseudomonadota</taxon>
        <taxon>Betaproteobacteria</taxon>
        <taxon>Burkholderiales</taxon>
        <taxon>Burkholderiaceae</taxon>
        <taxon>Paraburkholderia</taxon>
    </lineage>
</organism>
<protein>
    <recommendedName>
        <fullName evidence="6">Rubredoxin</fullName>
    </recommendedName>
</protein>
<keyword evidence="5 6" id="KW-0408">Iron</keyword>
<evidence type="ECO:0000256" key="2">
    <source>
        <dbReference type="ARBA" id="ARBA00022448"/>
    </source>
</evidence>
<dbReference type="PANTHER" id="PTHR47627:SF1">
    <property type="entry name" value="RUBREDOXIN-1-RELATED"/>
    <property type="match status" value="1"/>
</dbReference>
<evidence type="ECO:0000313" key="8">
    <source>
        <dbReference type="EMBL" id="MEI5996320.1"/>
    </source>
</evidence>
<dbReference type="EMBL" id="JACFYJ010000003">
    <property type="protein sequence ID" value="MEI5996320.1"/>
    <property type="molecule type" value="Genomic_DNA"/>
</dbReference>
<evidence type="ECO:0000256" key="6">
    <source>
        <dbReference type="RuleBase" id="RU003820"/>
    </source>
</evidence>
<dbReference type="Gene3D" id="2.20.28.10">
    <property type="match status" value="1"/>
</dbReference>